<dbReference type="EMBL" id="HG692851">
    <property type="protein sequence ID" value="CDI84635.1"/>
    <property type="molecule type" value="Genomic_DNA"/>
</dbReference>
<dbReference type="InterPro" id="IPR014710">
    <property type="entry name" value="RmlC-like_jellyroll"/>
</dbReference>
<feature type="compositionally biased region" description="Basic and acidic residues" evidence="1">
    <location>
        <begin position="278"/>
        <end position="287"/>
    </location>
</feature>
<protein>
    <submittedName>
        <fullName evidence="3">Cyclic nucleotide-binding domain containing protein, putative</fullName>
    </submittedName>
</protein>
<dbReference type="Proteomes" id="UP000018201">
    <property type="component" value="Unassembled WGS sequence"/>
</dbReference>
<organism evidence="3 4">
    <name type="scientific">Eimeria praecox</name>
    <dbReference type="NCBI Taxonomy" id="51316"/>
    <lineage>
        <taxon>Eukaryota</taxon>
        <taxon>Sar</taxon>
        <taxon>Alveolata</taxon>
        <taxon>Apicomplexa</taxon>
        <taxon>Conoidasida</taxon>
        <taxon>Coccidia</taxon>
        <taxon>Eucoccidiorida</taxon>
        <taxon>Eimeriorina</taxon>
        <taxon>Eimeriidae</taxon>
        <taxon>Eimeria</taxon>
    </lineage>
</organism>
<feature type="compositionally biased region" description="Low complexity" evidence="1">
    <location>
        <begin position="665"/>
        <end position="682"/>
    </location>
</feature>
<feature type="region of interest" description="Disordered" evidence="1">
    <location>
        <begin position="665"/>
        <end position="691"/>
    </location>
</feature>
<sequence>MPPPANPEVSECSSDFSSDLSDEDETKEDEDRVPLDQFATNEKFAATLELLQLPPAERSRENVECIFDLVRDNKFFAELDAEMSLELCRHMTYTTLKKDRVVFYKGDPADNWYLILAGKAGVYIEELKDAPEREAADQGDLSPKQGQGLIRNDVRSAALVTHSDSLFLTLDKKSFQHCLGNFLKQKTDDKVQTLRQVLPGAKELRKLVVEQLTYFFKEATLQKDVALSTEGNKEDTLYLIVKEDTSVTFIQSALGRPRPSPLWLPSVSQVVSRALRQQRDKAVRDGSRPATAGSPKNSLPPSSRGANGAWEQDRAVLPELNSSPSNGETSQPSVLLEELDLALLQEGCIVNFCSLFFDSPEPFSVFAFSAKTQVFSISKSELFKHMPPSVLDAVRVTGLLLLQHLERRIGKQEERIRRLELLHQRDATQSTGDFGSAENNAGAGEASSGTNRFMLPLTFSPFLSHQMGEYINASSISLASHFDRFTRNLLSFQPHTAVLNHATFQLLQQQKQRRTQQHQASSPASQGEPRNSKAQQQNVMAPSSAAAAAYTGSETSSAACSPQIEPVSAAKTAIDHSLPTLQYPQVLQGTRSVSQTSPDPRSTQPSFHRDEVLQGELLRPREARSPSRGGCSGGAGGAAASVNLLKQRPANVLANLATEGCAISAASGTGTSGTTKPTDATANPESQSGADADALTEAIAAREAAACAASALALGHPIVSDAGGCSARTYLALRRTE</sequence>
<feature type="compositionally biased region" description="Basic and acidic residues" evidence="1">
    <location>
        <begin position="607"/>
        <end position="625"/>
    </location>
</feature>
<feature type="domain" description="Cyclic nucleotide-binding" evidence="2">
    <location>
        <begin position="75"/>
        <end position="180"/>
    </location>
</feature>
<proteinExistence type="predicted"/>
<keyword evidence="4" id="KW-1185">Reference proteome</keyword>
<gene>
    <name evidence="3" type="ORF">EPH_0046350</name>
</gene>
<dbReference type="PANTHER" id="PTHR23011:SF28">
    <property type="entry name" value="CYCLIC NUCLEOTIDE-BINDING DOMAIN CONTAINING PROTEIN"/>
    <property type="match status" value="1"/>
</dbReference>
<dbReference type="PANTHER" id="PTHR23011">
    <property type="entry name" value="CYCLIC NUCLEOTIDE-BINDING DOMAIN CONTAINING PROTEIN"/>
    <property type="match status" value="1"/>
</dbReference>
<dbReference type="InterPro" id="IPR000595">
    <property type="entry name" value="cNMP-bd_dom"/>
</dbReference>
<reference evidence="3" key="2">
    <citation type="submission" date="2013-10" db="EMBL/GenBank/DDBJ databases">
        <authorList>
            <person name="Aslett M."/>
        </authorList>
    </citation>
    <scope>NUCLEOTIDE SEQUENCE [LARGE SCALE GENOMIC DNA]</scope>
    <source>
        <strain evidence="3">Houghton</strain>
    </source>
</reference>
<feature type="compositionally biased region" description="Polar residues" evidence="1">
    <location>
        <begin position="294"/>
        <end position="305"/>
    </location>
</feature>
<feature type="region of interest" description="Disordered" evidence="1">
    <location>
        <begin position="1"/>
        <end position="35"/>
    </location>
</feature>
<feature type="compositionally biased region" description="Polar residues" evidence="1">
    <location>
        <begin position="589"/>
        <end position="606"/>
    </location>
</feature>
<dbReference type="OrthoDB" id="21144at2759"/>
<reference evidence="3" key="1">
    <citation type="submission" date="2013-10" db="EMBL/GenBank/DDBJ databases">
        <title>Genomic analysis of the causative agents of coccidiosis in chickens.</title>
        <authorList>
            <person name="Reid A.J."/>
            <person name="Blake D."/>
            <person name="Billington K."/>
            <person name="Browne H."/>
            <person name="Dunn M."/>
            <person name="Hung S."/>
            <person name="Kawahara F."/>
            <person name="Miranda-Saavedra D."/>
            <person name="Mourier T."/>
            <person name="Nagra H."/>
            <person name="Otto T.D."/>
            <person name="Rawlings N."/>
            <person name="Sanchez A."/>
            <person name="Sanders M."/>
            <person name="Subramaniam C."/>
            <person name="Tay Y."/>
            <person name="Dear P."/>
            <person name="Doerig C."/>
            <person name="Gruber A."/>
            <person name="Parkinson J."/>
            <person name="Shirley M."/>
            <person name="Wan K.L."/>
            <person name="Berriman M."/>
            <person name="Tomley F."/>
            <person name="Pain A."/>
        </authorList>
    </citation>
    <scope>NUCLEOTIDE SEQUENCE [LARGE SCALE GENOMIC DNA]</scope>
    <source>
        <strain evidence="3">Houghton</strain>
    </source>
</reference>
<feature type="region of interest" description="Disordered" evidence="1">
    <location>
        <begin position="278"/>
        <end position="308"/>
    </location>
</feature>
<dbReference type="SUPFAM" id="SSF51206">
    <property type="entry name" value="cAMP-binding domain-like"/>
    <property type="match status" value="2"/>
</dbReference>
<dbReference type="PROSITE" id="PS50042">
    <property type="entry name" value="CNMP_BINDING_3"/>
    <property type="match status" value="1"/>
</dbReference>
<evidence type="ECO:0000259" key="2">
    <source>
        <dbReference type="PROSITE" id="PS50042"/>
    </source>
</evidence>
<dbReference type="Gene3D" id="2.60.120.10">
    <property type="entry name" value="Jelly Rolls"/>
    <property type="match status" value="1"/>
</dbReference>
<feature type="compositionally biased region" description="Low complexity" evidence="1">
    <location>
        <begin position="8"/>
        <end position="19"/>
    </location>
</feature>
<feature type="region of interest" description="Disordered" evidence="1">
    <location>
        <begin position="508"/>
        <end position="546"/>
    </location>
</feature>
<evidence type="ECO:0000256" key="1">
    <source>
        <dbReference type="SAM" id="MobiDB-lite"/>
    </source>
</evidence>
<evidence type="ECO:0000313" key="4">
    <source>
        <dbReference type="Proteomes" id="UP000018201"/>
    </source>
</evidence>
<accession>U6GWS3</accession>
<feature type="region of interest" description="Disordered" evidence="1">
    <location>
        <begin position="589"/>
        <end position="636"/>
    </location>
</feature>
<feature type="compositionally biased region" description="Polar residues" evidence="1">
    <location>
        <begin position="521"/>
        <end position="540"/>
    </location>
</feature>
<dbReference type="SMART" id="SM00100">
    <property type="entry name" value="cNMP"/>
    <property type="match status" value="1"/>
</dbReference>
<dbReference type="AlphaFoldDB" id="U6GWS3"/>
<dbReference type="VEuPathDB" id="ToxoDB:EPH_0046350"/>
<name>U6GWS3_9EIME</name>
<dbReference type="InterPro" id="IPR018490">
    <property type="entry name" value="cNMP-bd_dom_sf"/>
</dbReference>
<dbReference type="CDD" id="cd00038">
    <property type="entry name" value="CAP_ED"/>
    <property type="match status" value="1"/>
</dbReference>
<evidence type="ECO:0000313" key="3">
    <source>
        <dbReference type="EMBL" id="CDI84635.1"/>
    </source>
</evidence>